<dbReference type="InterPro" id="IPR011527">
    <property type="entry name" value="ABC1_TM_dom"/>
</dbReference>
<evidence type="ECO:0000256" key="8">
    <source>
        <dbReference type="SAM" id="Phobius"/>
    </source>
</evidence>
<dbReference type="Pfam" id="PF00005">
    <property type="entry name" value="ABC_tran"/>
    <property type="match status" value="1"/>
</dbReference>
<feature type="domain" description="ABC transmembrane type-1" evidence="10">
    <location>
        <begin position="36"/>
        <end position="318"/>
    </location>
</feature>
<keyword evidence="6 8" id="KW-1133">Transmembrane helix</keyword>
<evidence type="ECO:0000259" key="9">
    <source>
        <dbReference type="PROSITE" id="PS50893"/>
    </source>
</evidence>
<comment type="subcellular location">
    <subcellularLocation>
        <location evidence="1">Cell membrane</location>
        <topology evidence="1">Multi-pass membrane protein</topology>
    </subcellularLocation>
</comment>
<dbReference type="PANTHER" id="PTHR24221">
    <property type="entry name" value="ATP-BINDING CASSETTE SUB-FAMILY B"/>
    <property type="match status" value="1"/>
</dbReference>
<dbReference type="InterPro" id="IPR027417">
    <property type="entry name" value="P-loop_NTPase"/>
</dbReference>
<evidence type="ECO:0000256" key="1">
    <source>
        <dbReference type="ARBA" id="ARBA00004651"/>
    </source>
</evidence>
<dbReference type="InterPro" id="IPR036640">
    <property type="entry name" value="ABC1_TM_sf"/>
</dbReference>
<organism evidence="11 12">
    <name type="scientific">Shinella yambaruensis</name>
    <dbReference type="NCBI Taxonomy" id="415996"/>
    <lineage>
        <taxon>Bacteria</taxon>
        <taxon>Pseudomonadati</taxon>
        <taxon>Pseudomonadota</taxon>
        <taxon>Alphaproteobacteria</taxon>
        <taxon>Hyphomicrobiales</taxon>
        <taxon>Rhizobiaceae</taxon>
        <taxon>Shinella</taxon>
    </lineage>
</organism>
<dbReference type="InterPro" id="IPR039421">
    <property type="entry name" value="Type_1_exporter"/>
</dbReference>
<dbReference type="PANTHER" id="PTHR24221:SF397">
    <property type="entry name" value="ABC TRANSPORTER, ATP-BINDING TRANSMEMBRANE PROTEIN"/>
    <property type="match status" value="1"/>
</dbReference>
<dbReference type="Gene3D" id="3.40.50.300">
    <property type="entry name" value="P-loop containing nucleotide triphosphate hydrolases"/>
    <property type="match status" value="1"/>
</dbReference>
<dbReference type="SUPFAM" id="SSF90123">
    <property type="entry name" value="ABC transporter transmembrane region"/>
    <property type="match status" value="1"/>
</dbReference>
<keyword evidence="5" id="KW-0067">ATP-binding</keyword>
<dbReference type="EMBL" id="BSOP01000047">
    <property type="protein sequence ID" value="GLR54167.1"/>
    <property type="molecule type" value="Genomic_DNA"/>
</dbReference>
<evidence type="ECO:0000313" key="11">
    <source>
        <dbReference type="EMBL" id="GLR54167.1"/>
    </source>
</evidence>
<feature type="transmembrane region" description="Helical" evidence="8">
    <location>
        <begin position="150"/>
        <end position="170"/>
    </location>
</feature>
<dbReference type="CDD" id="cd07346">
    <property type="entry name" value="ABC_6TM_exporters"/>
    <property type="match status" value="1"/>
</dbReference>
<keyword evidence="7 8" id="KW-0472">Membrane</keyword>
<comment type="caution">
    <text evidence="11">The sequence shown here is derived from an EMBL/GenBank/DDBJ whole genome shotgun (WGS) entry which is preliminary data.</text>
</comment>
<reference evidence="12" key="1">
    <citation type="journal article" date="2019" name="Int. J. Syst. Evol. Microbiol.">
        <title>The Global Catalogue of Microorganisms (GCM) 10K type strain sequencing project: providing services to taxonomists for standard genome sequencing and annotation.</title>
        <authorList>
            <consortium name="The Broad Institute Genomics Platform"/>
            <consortium name="The Broad Institute Genome Sequencing Center for Infectious Disease"/>
            <person name="Wu L."/>
            <person name="Ma J."/>
        </authorList>
    </citation>
    <scope>NUCLEOTIDE SEQUENCE [LARGE SCALE GENOMIC DNA]</scope>
    <source>
        <strain evidence="12">NBRC 102122</strain>
    </source>
</reference>
<keyword evidence="12" id="KW-1185">Reference proteome</keyword>
<proteinExistence type="inferred from homology"/>
<evidence type="ECO:0000256" key="3">
    <source>
        <dbReference type="ARBA" id="ARBA00022692"/>
    </source>
</evidence>
<feature type="transmembrane region" description="Helical" evidence="8">
    <location>
        <begin position="253"/>
        <end position="275"/>
    </location>
</feature>
<accession>A0ABQ5ZR21</accession>
<dbReference type="RefSeq" id="WP_245081965.1">
    <property type="nucleotide sequence ID" value="NZ_BSOP01000047.1"/>
</dbReference>
<sequence>MNVHVHDVSATAGSDIRSLVRLFGLTGPHRGMVVRGTFFRFLQSAALGLSFAVAVWVVADLAEGRAVTAAWAAQASALMFCALSGQVLFGLLATRDCWIASHLVAGNLRMAMLERLRLLPMGFHLCRHKGDTVTALTGDMQMLEVFLAEGLPKIAQAIGLPFAVFCFLLATDWPAALIALAPILLAAPVFLWSSRRLAALAADRQGAQAEAAARMIDYVEGMKVIRAFNRLAGGWTGFRAALDRFHAVSVRMIAALVVPMVGFAAIVMLGIPLVVALAGYRHVVGEIPAGTLVCVLGLLTTLYAPILSLLNVMETARTAEASLARMDDIFHAPLLPEPKTPARPNGFAVSFEGVGFAYVPGRPVLRNVSFAVPERSVVAVVGPSGSGKSTLLNLLSRFWEVGEGRITLGGVDLRAMRFEDLAAHIAVVFQDVYLFSGTIHDNIAEGRPGADRRAIEAAARGAQAHDFIMALPDGYETRVGEGGAMLSGGERQRISIARAILKDAPIVLLDEATAAIDPSNERAIQTALAGLARDRTLIVVAHRLSTIRNADHIVVLDGGVVAEQGTHDDLLARGGLYAHLWGLRNRAARWQIGDDETEARP</sequence>
<dbReference type="SMART" id="SM00382">
    <property type="entry name" value="AAA"/>
    <property type="match status" value="1"/>
</dbReference>
<dbReference type="PROSITE" id="PS50929">
    <property type="entry name" value="ABC_TM1F"/>
    <property type="match status" value="1"/>
</dbReference>
<dbReference type="PROSITE" id="PS50893">
    <property type="entry name" value="ABC_TRANSPORTER_2"/>
    <property type="match status" value="1"/>
</dbReference>
<dbReference type="SUPFAM" id="SSF52540">
    <property type="entry name" value="P-loop containing nucleoside triphosphate hydrolases"/>
    <property type="match status" value="1"/>
</dbReference>
<evidence type="ECO:0000313" key="12">
    <source>
        <dbReference type="Proteomes" id="UP001156702"/>
    </source>
</evidence>
<gene>
    <name evidence="11" type="ORF">GCM10007923_53840</name>
</gene>
<evidence type="ECO:0000256" key="7">
    <source>
        <dbReference type="ARBA" id="ARBA00023136"/>
    </source>
</evidence>
<evidence type="ECO:0000259" key="10">
    <source>
        <dbReference type="PROSITE" id="PS50929"/>
    </source>
</evidence>
<name>A0ABQ5ZR21_9HYPH</name>
<dbReference type="PROSITE" id="PS00211">
    <property type="entry name" value="ABC_TRANSPORTER_1"/>
    <property type="match status" value="1"/>
</dbReference>
<evidence type="ECO:0000256" key="6">
    <source>
        <dbReference type="ARBA" id="ARBA00022989"/>
    </source>
</evidence>
<feature type="transmembrane region" description="Helical" evidence="8">
    <location>
        <begin position="71"/>
        <end position="93"/>
    </location>
</feature>
<feature type="transmembrane region" description="Helical" evidence="8">
    <location>
        <begin position="38"/>
        <end position="59"/>
    </location>
</feature>
<keyword evidence="4" id="KW-0547">Nucleotide-binding</keyword>
<dbReference type="InterPro" id="IPR003439">
    <property type="entry name" value="ABC_transporter-like_ATP-bd"/>
</dbReference>
<comment type="similarity">
    <text evidence="2">Belongs to the ABC transporter superfamily.</text>
</comment>
<dbReference type="Pfam" id="PF00664">
    <property type="entry name" value="ABC_membrane"/>
    <property type="match status" value="1"/>
</dbReference>
<keyword evidence="3 8" id="KW-0812">Transmembrane</keyword>
<dbReference type="Gene3D" id="1.20.1560.10">
    <property type="entry name" value="ABC transporter type 1, transmembrane domain"/>
    <property type="match status" value="1"/>
</dbReference>
<feature type="transmembrane region" description="Helical" evidence="8">
    <location>
        <begin position="176"/>
        <end position="194"/>
    </location>
</feature>
<protein>
    <submittedName>
        <fullName evidence="11">ABC transporter</fullName>
    </submittedName>
</protein>
<evidence type="ECO:0000256" key="2">
    <source>
        <dbReference type="ARBA" id="ARBA00005417"/>
    </source>
</evidence>
<dbReference type="Proteomes" id="UP001156702">
    <property type="component" value="Unassembled WGS sequence"/>
</dbReference>
<feature type="domain" description="ABC transporter" evidence="9">
    <location>
        <begin position="349"/>
        <end position="583"/>
    </location>
</feature>
<dbReference type="InterPro" id="IPR017871">
    <property type="entry name" value="ABC_transporter-like_CS"/>
</dbReference>
<dbReference type="InterPro" id="IPR003593">
    <property type="entry name" value="AAA+_ATPase"/>
</dbReference>
<evidence type="ECO:0000256" key="4">
    <source>
        <dbReference type="ARBA" id="ARBA00022741"/>
    </source>
</evidence>
<evidence type="ECO:0000256" key="5">
    <source>
        <dbReference type="ARBA" id="ARBA00022840"/>
    </source>
</evidence>
<feature type="transmembrane region" description="Helical" evidence="8">
    <location>
        <begin position="287"/>
        <end position="310"/>
    </location>
</feature>